<evidence type="ECO:0000256" key="2">
    <source>
        <dbReference type="ARBA" id="ARBA00022475"/>
    </source>
</evidence>
<keyword evidence="2" id="KW-1003">Cell membrane</keyword>
<keyword evidence="5" id="KW-0472">Membrane</keyword>
<organism evidence="7 8">
    <name type="scientific">Cerina litoralis</name>
    <dbReference type="NCBI Taxonomy" id="2874477"/>
    <lineage>
        <taxon>Bacteria</taxon>
        <taxon>Pseudomonadati</taxon>
        <taxon>Bacteroidota</taxon>
        <taxon>Flavobacteriia</taxon>
        <taxon>Flavobacteriales</taxon>
        <taxon>Flavobacteriaceae</taxon>
        <taxon>Cerina</taxon>
    </lineage>
</organism>
<evidence type="ECO:0000256" key="1">
    <source>
        <dbReference type="ARBA" id="ARBA00004236"/>
    </source>
</evidence>
<dbReference type="NCBIfam" id="TIGR04283">
    <property type="entry name" value="glyco_like_mftF"/>
    <property type="match status" value="1"/>
</dbReference>
<dbReference type="AlphaFoldDB" id="A0AAE3EUY8"/>
<evidence type="ECO:0000259" key="6">
    <source>
        <dbReference type="Pfam" id="PF00535"/>
    </source>
</evidence>
<feature type="domain" description="Glycosyltransferase 2-like" evidence="6">
    <location>
        <begin position="3"/>
        <end position="127"/>
    </location>
</feature>
<dbReference type="PANTHER" id="PTHR43646">
    <property type="entry name" value="GLYCOSYLTRANSFERASE"/>
    <property type="match status" value="1"/>
</dbReference>
<dbReference type="InterPro" id="IPR001173">
    <property type="entry name" value="Glyco_trans_2-like"/>
</dbReference>
<proteinExistence type="predicted"/>
<dbReference type="GO" id="GO:0005886">
    <property type="term" value="C:plasma membrane"/>
    <property type="evidence" value="ECO:0007669"/>
    <property type="project" value="UniProtKB-SubCell"/>
</dbReference>
<evidence type="ECO:0000256" key="5">
    <source>
        <dbReference type="ARBA" id="ARBA00023136"/>
    </source>
</evidence>
<dbReference type="CDD" id="cd02522">
    <property type="entry name" value="GT_2_like_a"/>
    <property type="match status" value="1"/>
</dbReference>
<gene>
    <name evidence="7" type="ORF">K8352_08435</name>
</gene>
<accession>A0AAE3EUY8</accession>
<dbReference type="EMBL" id="JAIRBC010000010">
    <property type="protein sequence ID" value="MCG2460773.1"/>
    <property type="molecule type" value="Genomic_DNA"/>
</dbReference>
<dbReference type="Pfam" id="PF00535">
    <property type="entry name" value="Glycos_transf_2"/>
    <property type="match status" value="1"/>
</dbReference>
<evidence type="ECO:0000313" key="7">
    <source>
        <dbReference type="EMBL" id="MCG2460773.1"/>
    </source>
</evidence>
<dbReference type="GO" id="GO:0016757">
    <property type="term" value="F:glycosyltransferase activity"/>
    <property type="evidence" value="ECO:0007669"/>
    <property type="project" value="UniProtKB-KW"/>
</dbReference>
<sequence length="235" mass="26845">MVSIIIPAHNERHNLTKLLGYLEQVCLGYPFEIIISLSATNKDNSKMIPVSDNVHFLECDKKSRAIQMNQGTARAKGDILVFLHADVIPPSTFMEDIIRALTAGEEAGFFSYRFDSDNFFLKINSFFTGLDTIFTGGGDQCLFIRRKVFDKLGGFKENQSVMEDFEFFGRMKKNGVRYKIIKNNLLVSARKYENNSYVRVNLSNLLLVILFKFGCSSEKLKNLHDKLIHVPNRIN</sequence>
<comment type="subcellular location">
    <subcellularLocation>
        <location evidence="1">Cell membrane</location>
    </subcellularLocation>
</comment>
<dbReference type="Gene3D" id="3.90.550.10">
    <property type="entry name" value="Spore Coat Polysaccharide Biosynthesis Protein SpsA, Chain A"/>
    <property type="match status" value="1"/>
</dbReference>
<keyword evidence="4" id="KW-0808">Transferase</keyword>
<dbReference type="InterPro" id="IPR026461">
    <property type="entry name" value="Trfase_2_rSAM/seldom_assoc"/>
</dbReference>
<name>A0AAE3EUY8_9FLAO</name>
<dbReference type="Proteomes" id="UP001200642">
    <property type="component" value="Unassembled WGS sequence"/>
</dbReference>
<protein>
    <submittedName>
        <fullName evidence="7">TIGR04283 family arsenosugar biosynthesis glycosyltransferase</fullName>
    </submittedName>
</protein>
<evidence type="ECO:0000313" key="8">
    <source>
        <dbReference type="Proteomes" id="UP001200642"/>
    </source>
</evidence>
<evidence type="ECO:0000256" key="3">
    <source>
        <dbReference type="ARBA" id="ARBA00022676"/>
    </source>
</evidence>
<dbReference type="PANTHER" id="PTHR43646:SF2">
    <property type="entry name" value="GLYCOSYLTRANSFERASE 2-LIKE DOMAIN-CONTAINING PROTEIN"/>
    <property type="match status" value="1"/>
</dbReference>
<dbReference type="RefSeq" id="WP_317901922.1">
    <property type="nucleotide sequence ID" value="NZ_JAIRBC010000010.1"/>
</dbReference>
<comment type="caution">
    <text evidence="7">The sequence shown here is derived from an EMBL/GenBank/DDBJ whole genome shotgun (WGS) entry which is preliminary data.</text>
</comment>
<keyword evidence="3" id="KW-0328">Glycosyltransferase</keyword>
<keyword evidence="8" id="KW-1185">Reference proteome</keyword>
<dbReference type="InterPro" id="IPR029044">
    <property type="entry name" value="Nucleotide-diphossugar_trans"/>
</dbReference>
<evidence type="ECO:0000256" key="4">
    <source>
        <dbReference type="ARBA" id="ARBA00022679"/>
    </source>
</evidence>
<reference evidence="7" key="1">
    <citation type="submission" date="2023-02" db="EMBL/GenBank/DDBJ databases">
        <title>Genome of Flavobacteriaceae gen. nov. sp. strain F89.</title>
        <authorList>
            <person name="Wang Y."/>
        </authorList>
    </citation>
    <scope>NUCLEOTIDE SEQUENCE</scope>
    <source>
        <strain evidence="7">F89</strain>
    </source>
</reference>
<dbReference type="SUPFAM" id="SSF53448">
    <property type="entry name" value="Nucleotide-diphospho-sugar transferases"/>
    <property type="match status" value="1"/>
</dbReference>